<proteinExistence type="predicted"/>
<dbReference type="AlphaFoldDB" id="A0A9P1I6X4"/>
<gene>
    <name evidence="2" type="ORF">CAMP_LOCUS2449</name>
</gene>
<dbReference type="OrthoDB" id="5871881at2759"/>
<reference evidence="2" key="1">
    <citation type="submission" date="2022-11" db="EMBL/GenBank/DDBJ databases">
        <authorList>
            <person name="Kikuchi T."/>
        </authorList>
    </citation>
    <scope>NUCLEOTIDE SEQUENCE</scope>
    <source>
        <strain evidence="2">PS1010</strain>
    </source>
</reference>
<evidence type="ECO:0000313" key="2">
    <source>
        <dbReference type="EMBL" id="CAI5439812.1"/>
    </source>
</evidence>
<sequence>MEPEKETKLDESNESLMFLIENSTTKDANVQKEFAKHLQILNDQIGAYQWALKKRFGFDESSWRHMSRRMTFLKIEGFDVRTNTRKAKEKKATPQENKETKLEQILLKKKAKTKKKKGPGAD</sequence>
<accession>A0A9P1I6X4</accession>
<name>A0A9P1I6X4_9PELO</name>
<organism evidence="2 3">
    <name type="scientific">Caenorhabditis angaria</name>
    <dbReference type="NCBI Taxonomy" id="860376"/>
    <lineage>
        <taxon>Eukaryota</taxon>
        <taxon>Metazoa</taxon>
        <taxon>Ecdysozoa</taxon>
        <taxon>Nematoda</taxon>
        <taxon>Chromadorea</taxon>
        <taxon>Rhabditida</taxon>
        <taxon>Rhabditina</taxon>
        <taxon>Rhabditomorpha</taxon>
        <taxon>Rhabditoidea</taxon>
        <taxon>Rhabditidae</taxon>
        <taxon>Peloderinae</taxon>
        <taxon>Caenorhabditis</taxon>
    </lineage>
</organism>
<dbReference type="EMBL" id="CANHGI010000001">
    <property type="protein sequence ID" value="CAI5439812.1"/>
    <property type="molecule type" value="Genomic_DNA"/>
</dbReference>
<comment type="caution">
    <text evidence="2">The sequence shown here is derived from an EMBL/GenBank/DDBJ whole genome shotgun (WGS) entry which is preliminary data.</text>
</comment>
<feature type="compositionally biased region" description="Basic and acidic residues" evidence="1">
    <location>
        <begin position="90"/>
        <end position="102"/>
    </location>
</feature>
<dbReference type="Proteomes" id="UP001152747">
    <property type="component" value="Unassembled WGS sequence"/>
</dbReference>
<keyword evidence="3" id="KW-1185">Reference proteome</keyword>
<feature type="region of interest" description="Disordered" evidence="1">
    <location>
        <begin position="84"/>
        <end position="122"/>
    </location>
</feature>
<evidence type="ECO:0000256" key="1">
    <source>
        <dbReference type="SAM" id="MobiDB-lite"/>
    </source>
</evidence>
<protein>
    <submittedName>
        <fullName evidence="2">Uncharacterized protein</fullName>
    </submittedName>
</protein>
<evidence type="ECO:0000313" key="3">
    <source>
        <dbReference type="Proteomes" id="UP001152747"/>
    </source>
</evidence>
<feature type="compositionally biased region" description="Basic residues" evidence="1">
    <location>
        <begin position="107"/>
        <end position="122"/>
    </location>
</feature>